<dbReference type="AlphaFoldDB" id="A0A1H2QXF4"/>
<protein>
    <recommendedName>
        <fullName evidence="3">DUF4352 domain-containing protein</fullName>
    </recommendedName>
</protein>
<dbReference type="Proteomes" id="UP000199488">
    <property type="component" value="Unassembled WGS sequence"/>
</dbReference>
<feature type="compositionally biased region" description="Acidic residues" evidence="2">
    <location>
        <begin position="51"/>
        <end position="97"/>
    </location>
</feature>
<keyword evidence="5" id="KW-1185">Reference proteome</keyword>
<dbReference type="OrthoDB" id="2352785at2"/>
<feature type="domain" description="DUF4352" evidence="3">
    <location>
        <begin position="149"/>
        <end position="253"/>
    </location>
</feature>
<sequence>MIKYLLATGVATAVLVTSACSSDESSGNEEASSEESGSSEESNDSSNKESNDDEPTQEELEQQEQELEEREQALEEEEASQEEAEAEEEGADAEEAPADGSSDGTSTENLRENIGETYTNELGETTLAKVGEEDVETSSGPIDMTLSEVSTWDTTLSTDYQQILEMPADITYVQVRVTAENTSEEDISFYPDQSTISTSEGDQVDANMFMSNSFGTEFLAETEKEGYVYFLLPDAEADAIESIRFTTDAPFSEETFEPVDGAEDIDEEIEVTD</sequence>
<organism evidence="4 5">
    <name type="scientific">Marinococcus luteus</name>
    <dbReference type="NCBI Taxonomy" id="1122204"/>
    <lineage>
        <taxon>Bacteria</taxon>
        <taxon>Bacillati</taxon>
        <taxon>Bacillota</taxon>
        <taxon>Bacilli</taxon>
        <taxon>Bacillales</taxon>
        <taxon>Bacillaceae</taxon>
        <taxon>Marinococcus</taxon>
    </lineage>
</organism>
<evidence type="ECO:0000259" key="3">
    <source>
        <dbReference type="Pfam" id="PF11611"/>
    </source>
</evidence>
<dbReference type="EMBL" id="FNNC01000001">
    <property type="protein sequence ID" value="SDW11795.1"/>
    <property type="molecule type" value="Genomic_DNA"/>
</dbReference>
<name>A0A1H2QXF4_9BACI</name>
<dbReference type="InterPro" id="IPR029051">
    <property type="entry name" value="DUF4352"/>
</dbReference>
<feature type="region of interest" description="Disordered" evidence="2">
    <location>
        <begin position="252"/>
        <end position="273"/>
    </location>
</feature>
<evidence type="ECO:0000256" key="1">
    <source>
        <dbReference type="ARBA" id="ARBA00022729"/>
    </source>
</evidence>
<proteinExistence type="predicted"/>
<dbReference type="InterPro" id="IPR029050">
    <property type="entry name" value="Immunoprotect_excell_Ig-like"/>
</dbReference>
<dbReference type="PROSITE" id="PS51257">
    <property type="entry name" value="PROKAR_LIPOPROTEIN"/>
    <property type="match status" value="1"/>
</dbReference>
<feature type="compositionally biased region" description="Acidic residues" evidence="2">
    <location>
        <begin position="254"/>
        <end position="273"/>
    </location>
</feature>
<feature type="compositionally biased region" description="Acidic residues" evidence="2">
    <location>
        <begin position="31"/>
        <end position="43"/>
    </location>
</feature>
<keyword evidence="1" id="KW-0732">Signal</keyword>
<accession>A0A1H2QXF4</accession>
<dbReference type="RefSeq" id="WP_091610714.1">
    <property type="nucleotide sequence ID" value="NZ_FNNC01000001.1"/>
</dbReference>
<evidence type="ECO:0000313" key="4">
    <source>
        <dbReference type="EMBL" id="SDW11795.1"/>
    </source>
</evidence>
<evidence type="ECO:0000256" key="2">
    <source>
        <dbReference type="SAM" id="MobiDB-lite"/>
    </source>
</evidence>
<feature type="compositionally biased region" description="Low complexity" evidence="2">
    <location>
        <begin position="21"/>
        <end position="30"/>
    </location>
</feature>
<evidence type="ECO:0000313" key="5">
    <source>
        <dbReference type="Proteomes" id="UP000199488"/>
    </source>
</evidence>
<gene>
    <name evidence="4" type="ORF">SAMN05421781_0504</name>
</gene>
<dbReference type="Pfam" id="PF11611">
    <property type="entry name" value="DUF4352"/>
    <property type="match status" value="1"/>
</dbReference>
<dbReference type="Gene3D" id="2.60.40.1240">
    <property type="match status" value="1"/>
</dbReference>
<feature type="region of interest" description="Disordered" evidence="2">
    <location>
        <begin position="19"/>
        <end position="141"/>
    </location>
</feature>
<reference evidence="4 5" key="1">
    <citation type="submission" date="2016-10" db="EMBL/GenBank/DDBJ databases">
        <authorList>
            <person name="de Groot N.N."/>
        </authorList>
    </citation>
    <scope>NUCLEOTIDE SEQUENCE [LARGE SCALE GENOMIC DNA]</scope>
    <source>
        <strain evidence="4 5">DSM 23126</strain>
    </source>
</reference>